<gene>
    <name evidence="7" type="ORF">EIH08_09545</name>
</gene>
<keyword evidence="3" id="KW-0540">Nuclease</keyword>
<evidence type="ECO:0000256" key="2">
    <source>
        <dbReference type="ARBA" id="ARBA00022649"/>
    </source>
</evidence>
<sequence length="119" mass="13867">MKHKLGDIDRINHIVDSIEKIEKILEGVSMEDFVTNYEKSLAVERLLLIIGEATNHISEETLYDEENSTPWKLIVGLRNLLSHEYFRVDNKTIFQVATKDIEAMKREILRIKNKLENNG</sequence>
<keyword evidence="2" id="KW-1277">Toxin-antitoxin system</keyword>
<dbReference type="InterPro" id="IPR037038">
    <property type="entry name" value="HepT-like_sf"/>
</dbReference>
<organism evidence="7 8">
    <name type="scientific">Chryseobacterium taklimakanense</name>
    <dbReference type="NCBI Taxonomy" id="536441"/>
    <lineage>
        <taxon>Bacteria</taxon>
        <taxon>Pseudomonadati</taxon>
        <taxon>Bacteroidota</taxon>
        <taxon>Flavobacteriia</taxon>
        <taxon>Flavobacteriales</taxon>
        <taxon>Weeksellaceae</taxon>
        <taxon>Chryseobacterium group</taxon>
        <taxon>Chryseobacterium</taxon>
    </lineage>
</organism>
<evidence type="ECO:0000256" key="5">
    <source>
        <dbReference type="ARBA" id="ARBA00022801"/>
    </source>
</evidence>
<dbReference type="Gene3D" id="1.20.120.580">
    <property type="entry name" value="bsu32300-like"/>
    <property type="match status" value="1"/>
</dbReference>
<keyword evidence="4" id="KW-0547">Nucleotide-binding</keyword>
<evidence type="ECO:0000256" key="3">
    <source>
        <dbReference type="ARBA" id="ARBA00022722"/>
    </source>
</evidence>
<evidence type="ECO:0000256" key="6">
    <source>
        <dbReference type="ARBA" id="ARBA00024207"/>
    </source>
</evidence>
<dbReference type="PANTHER" id="PTHR34139">
    <property type="entry name" value="UPF0331 PROTEIN MJ0127"/>
    <property type="match status" value="1"/>
</dbReference>
<dbReference type="PANTHER" id="PTHR34139:SF1">
    <property type="entry name" value="RNASE MJ1380-RELATED"/>
    <property type="match status" value="1"/>
</dbReference>
<dbReference type="AlphaFoldDB" id="A0A3G8WYR7"/>
<dbReference type="GO" id="GO:0016787">
    <property type="term" value="F:hydrolase activity"/>
    <property type="evidence" value="ECO:0007669"/>
    <property type="project" value="UniProtKB-KW"/>
</dbReference>
<dbReference type="Proteomes" id="UP000282297">
    <property type="component" value="Chromosome"/>
</dbReference>
<dbReference type="GO" id="GO:0110001">
    <property type="term" value="C:toxin-antitoxin complex"/>
    <property type="evidence" value="ECO:0007669"/>
    <property type="project" value="InterPro"/>
</dbReference>
<accession>A0A3G8WYR7</accession>
<dbReference type="GO" id="GO:0000166">
    <property type="term" value="F:nucleotide binding"/>
    <property type="evidence" value="ECO:0007669"/>
    <property type="project" value="UniProtKB-KW"/>
</dbReference>
<dbReference type="GO" id="GO:0004540">
    <property type="term" value="F:RNA nuclease activity"/>
    <property type="evidence" value="ECO:0007669"/>
    <property type="project" value="InterPro"/>
</dbReference>
<dbReference type="EMBL" id="CP034171">
    <property type="protein sequence ID" value="AZI20906.1"/>
    <property type="molecule type" value="Genomic_DNA"/>
</dbReference>
<name>A0A3G8WYR7_9FLAO</name>
<comment type="similarity">
    <text evidence="6">Belongs to the HepT RNase toxin family.</text>
</comment>
<keyword evidence="1" id="KW-0597">Phosphoprotein</keyword>
<evidence type="ECO:0000256" key="4">
    <source>
        <dbReference type="ARBA" id="ARBA00022741"/>
    </source>
</evidence>
<evidence type="ECO:0000313" key="8">
    <source>
        <dbReference type="Proteomes" id="UP000282297"/>
    </source>
</evidence>
<protein>
    <submittedName>
        <fullName evidence="7">DUF86 domain-containing protein</fullName>
    </submittedName>
</protein>
<keyword evidence="5" id="KW-0378">Hydrolase</keyword>
<dbReference type="Pfam" id="PF01934">
    <property type="entry name" value="HepT-like"/>
    <property type="match status" value="1"/>
</dbReference>
<evidence type="ECO:0000313" key="7">
    <source>
        <dbReference type="EMBL" id="AZI20906.1"/>
    </source>
</evidence>
<dbReference type="InterPro" id="IPR008201">
    <property type="entry name" value="HepT-like"/>
</dbReference>
<reference evidence="8" key="1">
    <citation type="submission" date="2018-11" db="EMBL/GenBank/DDBJ databases">
        <title>Proposal to divide the Flavobacteriaceae and reorganize its genera based on Amino Acid Identity values calculated from whole genome sequences.</title>
        <authorList>
            <person name="Nicholson A.C."/>
            <person name="Gulvik C.A."/>
            <person name="Whitney A.M."/>
            <person name="Humrighouse B.W."/>
            <person name="Bell M."/>
            <person name="Holmes B."/>
            <person name="Steigerwalt A.B."/>
            <person name="Villarma A."/>
            <person name="Sheth M."/>
            <person name="Batra D."/>
            <person name="Pryor J."/>
            <person name="Bernardet J.-F."/>
            <person name="Hugo C."/>
            <person name="Kampfer P."/>
            <person name="Newman J.D."/>
            <person name="McQuiston J.R."/>
        </authorList>
    </citation>
    <scope>NUCLEOTIDE SEQUENCE [LARGE SCALE GENOMIC DNA]</scope>
    <source>
        <strain evidence="8">H4753</strain>
    </source>
</reference>
<dbReference type="InterPro" id="IPR051813">
    <property type="entry name" value="HepT_RNase_toxin"/>
</dbReference>
<evidence type="ECO:0000256" key="1">
    <source>
        <dbReference type="ARBA" id="ARBA00022553"/>
    </source>
</evidence>
<proteinExistence type="inferred from homology"/>